<accession>A0A835ZFC0</accession>
<comment type="caution">
    <text evidence="3">The sequence shown here is derived from an EMBL/GenBank/DDBJ whole genome shotgun (WGS) entry which is preliminary data.</text>
</comment>
<name>A0A835ZFC0_9STRA</name>
<dbReference type="EMBL" id="JAFCMP010000036">
    <property type="protein sequence ID" value="KAG5190265.1"/>
    <property type="molecule type" value="Genomic_DNA"/>
</dbReference>
<keyword evidence="4" id="KW-1185">Reference proteome</keyword>
<dbReference type="SUPFAM" id="SSF52075">
    <property type="entry name" value="Outer arm dynein light chain 1"/>
    <property type="match status" value="1"/>
</dbReference>
<dbReference type="Pfam" id="PF14580">
    <property type="entry name" value="LRR_9"/>
    <property type="match status" value="1"/>
</dbReference>
<gene>
    <name evidence="3" type="ORF">JKP88DRAFT_150826</name>
</gene>
<feature type="non-terminal residue" evidence="3">
    <location>
        <position position="1"/>
    </location>
</feature>
<keyword evidence="2" id="KW-0677">Repeat</keyword>
<dbReference type="AlphaFoldDB" id="A0A835ZFC0"/>
<sequence>ELRDLCAANGISQRRFEERSDEVAAIEVFMSTITDVAVHMQHFASLRHLAIMLAPNVRSLEGLSACAQLETLYVTECGLEALGASLQGCARLHTLDLSGNKLSTVEGCLGGSARLRLLKACDNRLRDMRGLAGLTELRALWLCRNRLSAISAETGCLEELHLADNPISSFGSLQAARSLTKLQALTLRDPHFGDNPVCSRPHYETYAIGHLAQLRALDGLTISPHARAHATAVLCKKRLFY</sequence>
<evidence type="ECO:0000256" key="2">
    <source>
        <dbReference type="ARBA" id="ARBA00022737"/>
    </source>
</evidence>
<protein>
    <submittedName>
        <fullName evidence="3">Uncharacterized protein</fullName>
    </submittedName>
</protein>
<organism evidence="3 4">
    <name type="scientific">Tribonema minus</name>
    <dbReference type="NCBI Taxonomy" id="303371"/>
    <lineage>
        <taxon>Eukaryota</taxon>
        <taxon>Sar</taxon>
        <taxon>Stramenopiles</taxon>
        <taxon>Ochrophyta</taxon>
        <taxon>PX clade</taxon>
        <taxon>Xanthophyceae</taxon>
        <taxon>Tribonematales</taxon>
        <taxon>Tribonemataceae</taxon>
        <taxon>Tribonema</taxon>
    </lineage>
</organism>
<dbReference type="InterPro" id="IPR032675">
    <property type="entry name" value="LRR_dom_sf"/>
</dbReference>
<feature type="non-terminal residue" evidence="3">
    <location>
        <position position="241"/>
    </location>
</feature>
<dbReference type="Proteomes" id="UP000664859">
    <property type="component" value="Unassembled WGS sequence"/>
</dbReference>
<proteinExistence type="predicted"/>
<dbReference type="Gene3D" id="3.80.10.10">
    <property type="entry name" value="Ribonuclease Inhibitor"/>
    <property type="match status" value="1"/>
</dbReference>
<reference evidence="3" key="1">
    <citation type="submission" date="2021-02" db="EMBL/GenBank/DDBJ databases">
        <title>First Annotated Genome of the Yellow-green Alga Tribonema minus.</title>
        <authorList>
            <person name="Mahan K.M."/>
        </authorList>
    </citation>
    <scope>NUCLEOTIDE SEQUENCE</scope>
    <source>
        <strain evidence="3">UTEX B ZZ1240</strain>
    </source>
</reference>
<dbReference type="PANTHER" id="PTHR46652:SF3">
    <property type="entry name" value="LEUCINE-RICH REPEAT-CONTAINING PROTEIN 9"/>
    <property type="match status" value="1"/>
</dbReference>
<keyword evidence="1" id="KW-0433">Leucine-rich repeat</keyword>
<evidence type="ECO:0000256" key="1">
    <source>
        <dbReference type="ARBA" id="ARBA00022614"/>
    </source>
</evidence>
<dbReference type="PANTHER" id="PTHR46652">
    <property type="entry name" value="LEUCINE-RICH REPEAT AND IQ DOMAIN-CONTAINING PROTEIN 1-RELATED"/>
    <property type="match status" value="1"/>
</dbReference>
<dbReference type="InterPro" id="IPR001611">
    <property type="entry name" value="Leu-rich_rpt"/>
</dbReference>
<dbReference type="OrthoDB" id="1517790at2759"/>
<dbReference type="PROSITE" id="PS51450">
    <property type="entry name" value="LRR"/>
    <property type="match status" value="1"/>
</dbReference>
<evidence type="ECO:0000313" key="4">
    <source>
        <dbReference type="Proteomes" id="UP000664859"/>
    </source>
</evidence>
<evidence type="ECO:0000313" key="3">
    <source>
        <dbReference type="EMBL" id="KAG5190265.1"/>
    </source>
</evidence>
<dbReference type="InterPro" id="IPR050836">
    <property type="entry name" value="SDS22/Internalin_LRR"/>
</dbReference>